<evidence type="ECO:0000256" key="1">
    <source>
        <dbReference type="SAM" id="SignalP"/>
    </source>
</evidence>
<dbReference type="OrthoDB" id="5348860at2"/>
<gene>
    <name evidence="2" type="ORF">SAMN04487960_101155</name>
</gene>
<keyword evidence="3" id="KW-1185">Reference proteome</keyword>
<sequence>MTLAVALWMVLALAGCASLSNESDATNERGTTKAAEPTGTYRVTGAVTYRERIALPPKSVVTVTLEDISVADRAAETLAEQTIPAGRHQVPIKFVLDVDSADLQHNHRYAVRAAIRDANGRLLWTTDTVHSVDPTQSGADLGALVLVRINRS</sequence>
<feature type="chain" id="PRO_5011730759" evidence="1">
    <location>
        <begin position="26"/>
        <end position="152"/>
    </location>
</feature>
<dbReference type="PANTHER" id="PTHR38013">
    <property type="entry name" value="GLYCOPROTEIN/POLYSACCHARIDE METABOLISM"/>
    <property type="match status" value="1"/>
</dbReference>
<feature type="signal peptide" evidence="1">
    <location>
        <begin position="1"/>
        <end position="25"/>
    </location>
</feature>
<dbReference type="InterPro" id="IPR039366">
    <property type="entry name" value="Pilotin"/>
</dbReference>
<dbReference type="STRING" id="488533.SAMN04487960_101155"/>
<dbReference type="InterPro" id="IPR053196">
    <property type="entry name" value="Lipoprotein_YbaY-like"/>
</dbReference>
<dbReference type="Pfam" id="PF09619">
    <property type="entry name" value="YscW"/>
    <property type="match status" value="1"/>
</dbReference>
<dbReference type="EMBL" id="FNNE01000001">
    <property type="protein sequence ID" value="SDW03375.1"/>
    <property type="molecule type" value="Genomic_DNA"/>
</dbReference>
<accession>A0A1H2Q8G2</accession>
<proteinExistence type="predicted"/>
<dbReference type="AlphaFoldDB" id="A0A1H2Q8G2"/>
<dbReference type="PANTHER" id="PTHR38013:SF1">
    <property type="entry name" value="GLYCOPROTEIN_POLYSACCHARIDE METABOLISM"/>
    <property type="match status" value="1"/>
</dbReference>
<name>A0A1H2Q8G2_9GAMM</name>
<keyword evidence="2" id="KW-0449">Lipoprotein</keyword>
<protein>
    <submittedName>
        <fullName evidence="2">Putative lipoprotein</fullName>
    </submittedName>
</protein>
<evidence type="ECO:0000313" key="2">
    <source>
        <dbReference type="EMBL" id="SDW03375.1"/>
    </source>
</evidence>
<organism evidence="2 3">
    <name type="scientific">Marinobacter mobilis</name>
    <dbReference type="NCBI Taxonomy" id="488533"/>
    <lineage>
        <taxon>Bacteria</taxon>
        <taxon>Pseudomonadati</taxon>
        <taxon>Pseudomonadota</taxon>
        <taxon>Gammaproteobacteria</taxon>
        <taxon>Pseudomonadales</taxon>
        <taxon>Marinobacteraceae</taxon>
        <taxon>Marinobacter</taxon>
    </lineage>
</organism>
<keyword evidence="1" id="KW-0732">Signal</keyword>
<evidence type="ECO:0000313" key="3">
    <source>
        <dbReference type="Proteomes" id="UP000199675"/>
    </source>
</evidence>
<dbReference type="Proteomes" id="UP000199675">
    <property type="component" value="Unassembled WGS sequence"/>
</dbReference>
<reference evidence="2 3" key="1">
    <citation type="submission" date="2016-10" db="EMBL/GenBank/DDBJ databases">
        <authorList>
            <person name="de Groot N.N."/>
        </authorList>
    </citation>
    <scope>NUCLEOTIDE SEQUENCE [LARGE SCALE GENOMIC DNA]</scope>
    <source>
        <strain evidence="2 3">CGMCC 1.7059</strain>
    </source>
</reference>